<dbReference type="Proteomes" id="UP000663868">
    <property type="component" value="Unassembled WGS sequence"/>
</dbReference>
<gene>
    <name evidence="3" type="ORF">IZO911_LOCUS44694</name>
    <name evidence="4" type="ORF">KXQ929_LOCUS40287</name>
</gene>
<dbReference type="GO" id="GO:0006310">
    <property type="term" value="P:DNA recombination"/>
    <property type="evidence" value="ECO:0007669"/>
    <property type="project" value="UniProtKB-KW"/>
</dbReference>
<dbReference type="GO" id="GO:0000723">
    <property type="term" value="P:telomere maintenance"/>
    <property type="evidence" value="ECO:0007669"/>
    <property type="project" value="InterPro"/>
</dbReference>
<evidence type="ECO:0000313" key="4">
    <source>
        <dbReference type="EMBL" id="CAF4204438.1"/>
    </source>
</evidence>
<dbReference type="EC" id="5.6.2.3" evidence="1"/>
<dbReference type="InterPro" id="IPR027417">
    <property type="entry name" value="P-loop_NTPase"/>
</dbReference>
<keyword evidence="1" id="KW-0547">Nucleotide-binding</keyword>
<keyword evidence="1" id="KW-0233">DNA recombination</keyword>
<dbReference type="PANTHER" id="PTHR47642">
    <property type="entry name" value="ATP-DEPENDENT DNA HELICASE"/>
    <property type="match status" value="1"/>
</dbReference>
<comment type="caution">
    <text evidence="4">The sequence shown here is derived from an EMBL/GenBank/DDBJ whole genome shotgun (WGS) entry which is preliminary data.</text>
</comment>
<dbReference type="GO" id="GO:0006281">
    <property type="term" value="P:DNA repair"/>
    <property type="evidence" value="ECO:0007669"/>
    <property type="project" value="UniProtKB-KW"/>
</dbReference>
<keyword evidence="1" id="KW-0067">ATP-binding</keyword>
<evidence type="ECO:0000313" key="3">
    <source>
        <dbReference type="EMBL" id="CAF1494948.1"/>
    </source>
</evidence>
<protein>
    <recommendedName>
        <fullName evidence="1">ATP-dependent DNA helicase</fullName>
        <ecNumber evidence="1">5.6.2.3</ecNumber>
    </recommendedName>
</protein>
<sequence>MMRKLAPTGIAAAKIVGMTIHSFPGEQRNSGKPRTIKPGDTKLEKQWGLVEYLLIDEMRMVGLTLLGKLNRILCAAKHINPQIPFGGINVIFFGDYLQYRPVYDALLYTDFSQSSKTKSSKTPTEKEIQQRVARSLIRQINCMVKLTIQMRTKDQRYRKLLERLREGQYTFVDYELLITRVVRQSSVSSLCESPWNEAPIFVFRNEIRTQLNHRAAIHNAAQIECAPMECVAQDSCKGKPIEDPVLMKKLLELCDSKTEHLPGLLVLVPGMPIIITQNIALELGLINGINGIFRQLVYQPDSVSTDNLPKTFPTSTQYVHKPLYALVEISKSKIKFSLEILQPKLVPIPIMEQIFRVNIADILLKTQKIKTK</sequence>
<dbReference type="Gene3D" id="3.40.50.300">
    <property type="entry name" value="P-loop containing nucleotide triphosphate hydrolases"/>
    <property type="match status" value="1"/>
</dbReference>
<keyword evidence="1" id="KW-0234">DNA repair</keyword>
<organism evidence="4 5">
    <name type="scientific">Adineta steineri</name>
    <dbReference type="NCBI Taxonomy" id="433720"/>
    <lineage>
        <taxon>Eukaryota</taxon>
        <taxon>Metazoa</taxon>
        <taxon>Spiralia</taxon>
        <taxon>Gnathifera</taxon>
        <taxon>Rotifera</taxon>
        <taxon>Eurotatoria</taxon>
        <taxon>Bdelloidea</taxon>
        <taxon>Adinetida</taxon>
        <taxon>Adinetidae</taxon>
        <taxon>Adineta</taxon>
    </lineage>
</organism>
<keyword evidence="1" id="KW-0347">Helicase</keyword>
<comment type="cofactor">
    <cofactor evidence="1">
        <name>Mg(2+)</name>
        <dbReference type="ChEBI" id="CHEBI:18420"/>
    </cofactor>
</comment>
<name>A0A820BVP7_9BILA</name>
<dbReference type="Pfam" id="PF05970">
    <property type="entry name" value="PIF1"/>
    <property type="match status" value="1"/>
</dbReference>
<evidence type="ECO:0000256" key="1">
    <source>
        <dbReference type="RuleBase" id="RU363044"/>
    </source>
</evidence>
<accession>A0A820BVP7</accession>
<reference evidence="4" key="1">
    <citation type="submission" date="2021-02" db="EMBL/GenBank/DDBJ databases">
        <authorList>
            <person name="Nowell W R."/>
        </authorList>
    </citation>
    <scope>NUCLEOTIDE SEQUENCE</scope>
</reference>
<dbReference type="GO" id="GO:0005524">
    <property type="term" value="F:ATP binding"/>
    <property type="evidence" value="ECO:0007669"/>
    <property type="project" value="UniProtKB-KW"/>
</dbReference>
<feature type="domain" description="DNA helicase Pif1-like DEAD-box helicase" evidence="2">
    <location>
        <begin position="5"/>
        <end position="169"/>
    </location>
</feature>
<keyword evidence="1" id="KW-0227">DNA damage</keyword>
<evidence type="ECO:0000313" key="5">
    <source>
        <dbReference type="Proteomes" id="UP000663868"/>
    </source>
</evidence>
<comment type="catalytic activity">
    <reaction evidence="1">
        <text>ATP + H2O = ADP + phosphate + H(+)</text>
        <dbReference type="Rhea" id="RHEA:13065"/>
        <dbReference type="ChEBI" id="CHEBI:15377"/>
        <dbReference type="ChEBI" id="CHEBI:15378"/>
        <dbReference type="ChEBI" id="CHEBI:30616"/>
        <dbReference type="ChEBI" id="CHEBI:43474"/>
        <dbReference type="ChEBI" id="CHEBI:456216"/>
        <dbReference type="EC" id="5.6.2.3"/>
    </reaction>
</comment>
<dbReference type="PANTHER" id="PTHR47642:SF5">
    <property type="entry name" value="ATP-DEPENDENT DNA HELICASE"/>
    <property type="match status" value="1"/>
</dbReference>
<dbReference type="EMBL" id="CAJOBB010008249">
    <property type="protein sequence ID" value="CAF4204438.1"/>
    <property type="molecule type" value="Genomic_DNA"/>
</dbReference>
<proteinExistence type="inferred from homology"/>
<evidence type="ECO:0000259" key="2">
    <source>
        <dbReference type="Pfam" id="PF05970"/>
    </source>
</evidence>
<dbReference type="GO" id="GO:0016787">
    <property type="term" value="F:hydrolase activity"/>
    <property type="evidence" value="ECO:0007669"/>
    <property type="project" value="UniProtKB-KW"/>
</dbReference>
<dbReference type="SUPFAM" id="SSF52540">
    <property type="entry name" value="P-loop containing nucleoside triphosphate hydrolases"/>
    <property type="match status" value="1"/>
</dbReference>
<dbReference type="InterPro" id="IPR010285">
    <property type="entry name" value="DNA_helicase_pif1-like_DEAD"/>
</dbReference>
<dbReference type="GO" id="GO:0043139">
    <property type="term" value="F:5'-3' DNA helicase activity"/>
    <property type="evidence" value="ECO:0007669"/>
    <property type="project" value="UniProtKB-EC"/>
</dbReference>
<dbReference type="AlphaFoldDB" id="A0A820BVP7"/>
<keyword evidence="1" id="KW-0378">Hydrolase</keyword>
<comment type="similarity">
    <text evidence="1">Belongs to the helicase family.</text>
</comment>
<dbReference type="InterPro" id="IPR051055">
    <property type="entry name" value="PIF1_helicase"/>
</dbReference>
<dbReference type="Proteomes" id="UP000663860">
    <property type="component" value="Unassembled WGS sequence"/>
</dbReference>
<dbReference type="EMBL" id="CAJNOE010002892">
    <property type="protein sequence ID" value="CAF1494948.1"/>
    <property type="molecule type" value="Genomic_DNA"/>
</dbReference>